<gene>
    <name evidence="1" type="ORF">SDC9_165056</name>
</gene>
<dbReference type="EMBL" id="VSSQ01064884">
    <property type="protein sequence ID" value="MPN17701.1"/>
    <property type="molecule type" value="Genomic_DNA"/>
</dbReference>
<dbReference type="AlphaFoldDB" id="A0A645FTC1"/>
<accession>A0A645FTC1</accession>
<comment type="caution">
    <text evidence="1">The sequence shown here is derived from an EMBL/GenBank/DDBJ whole genome shotgun (WGS) entry which is preliminary data.</text>
</comment>
<organism evidence="1">
    <name type="scientific">bioreactor metagenome</name>
    <dbReference type="NCBI Taxonomy" id="1076179"/>
    <lineage>
        <taxon>unclassified sequences</taxon>
        <taxon>metagenomes</taxon>
        <taxon>ecological metagenomes</taxon>
    </lineage>
</organism>
<reference evidence="1" key="1">
    <citation type="submission" date="2019-08" db="EMBL/GenBank/DDBJ databases">
        <authorList>
            <person name="Kucharzyk K."/>
            <person name="Murdoch R.W."/>
            <person name="Higgins S."/>
            <person name="Loffler F."/>
        </authorList>
    </citation>
    <scope>NUCLEOTIDE SEQUENCE</scope>
</reference>
<sequence length="89" mass="10396">MRQVLLHIVIQTEVQRDGRSLLEFFLLDDPHVLDAFCGRLVYRSGGDRRERVLVYQGQAQLSYPWKGEEPVRDRQQVEQLGYVSDAVYS</sequence>
<evidence type="ECO:0000313" key="1">
    <source>
        <dbReference type="EMBL" id="MPN17701.1"/>
    </source>
</evidence>
<proteinExistence type="predicted"/>
<protein>
    <submittedName>
        <fullName evidence="1">Uncharacterized protein</fullName>
    </submittedName>
</protein>
<name>A0A645FTC1_9ZZZZ</name>